<dbReference type="EMBL" id="BARS01051193">
    <property type="protein sequence ID" value="GAG53482.1"/>
    <property type="molecule type" value="Genomic_DNA"/>
</dbReference>
<evidence type="ECO:0000313" key="3">
    <source>
        <dbReference type="EMBL" id="GAG53482.1"/>
    </source>
</evidence>
<reference evidence="3" key="1">
    <citation type="journal article" date="2014" name="Front. Microbiol.">
        <title>High frequency of phylogenetically diverse reductive dehalogenase-homologous genes in deep subseafloor sedimentary metagenomes.</title>
        <authorList>
            <person name="Kawai M."/>
            <person name="Futagami T."/>
            <person name="Toyoda A."/>
            <person name="Takaki Y."/>
            <person name="Nishi S."/>
            <person name="Hori S."/>
            <person name="Arai W."/>
            <person name="Tsubouchi T."/>
            <person name="Morono Y."/>
            <person name="Uchiyama I."/>
            <person name="Ito T."/>
            <person name="Fujiyama A."/>
            <person name="Inagaki F."/>
            <person name="Takami H."/>
        </authorList>
    </citation>
    <scope>NUCLEOTIDE SEQUENCE</scope>
    <source>
        <strain evidence="3">Expedition CK06-06</strain>
    </source>
</reference>
<evidence type="ECO:0000256" key="1">
    <source>
        <dbReference type="SAM" id="Coils"/>
    </source>
</evidence>
<keyword evidence="1" id="KW-0175">Coiled coil</keyword>
<feature type="coiled-coil region" evidence="1">
    <location>
        <begin position="69"/>
        <end position="96"/>
    </location>
</feature>
<feature type="non-terminal residue" evidence="3">
    <location>
        <position position="1"/>
    </location>
</feature>
<keyword evidence="2" id="KW-0472">Membrane</keyword>
<dbReference type="AlphaFoldDB" id="X0Z513"/>
<feature type="transmembrane region" description="Helical" evidence="2">
    <location>
        <begin position="24"/>
        <end position="44"/>
    </location>
</feature>
<keyword evidence="2" id="KW-0812">Transmembrane</keyword>
<accession>X0Z513</accession>
<keyword evidence="2" id="KW-1133">Transmembrane helix</keyword>
<protein>
    <submittedName>
        <fullName evidence="3">Uncharacterized protein</fullName>
    </submittedName>
</protein>
<organism evidence="3">
    <name type="scientific">marine sediment metagenome</name>
    <dbReference type="NCBI Taxonomy" id="412755"/>
    <lineage>
        <taxon>unclassified sequences</taxon>
        <taxon>metagenomes</taxon>
        <taxon>ecological metagenomes</taxon>
    </lineage>
</organism>
<comment type="caution">
    <text evidence="3">The sequence shown here is derived from an EMBL/GenBank/DDBJ whole genome shotgun (WGS) entry which is preliminary data.</text>
</comment>
<gene>
    <name evidence="3" type="ORF">S01H1_76300</name>
</gene>
<proteinExistence type="predicted"/>
<evidence type="ECO:0000256" key="2">
    <source>
        <dbReference type="SAM" id="Phobius"/>
    </source>
</evidence>
<name>X0Z513_9ZZZZ</name>
<sequence length="102" mass="11593">AKIAATVAGSTTITSIVEMVHGGISIFAIAAGAVLSLSLIIIHWQRWWAEQKKSNKHALMEHEEYCRKKKSDELEIETLNLKMKVLQMELKDEKEKKDETEN</sequence>